<dbReference type="InterPro" id="IPR018919">
    <property type="entry name" value="DUF2484"/>
</dbReference>
<keyword evidence="1" id="KW-0812">Transmembrane</keyword>
<feature type="transmembrane region" description="Helical" evidence="1">
    <location>
        <begin position="6"/>
        <end position="25"/>
    </location>
</feature>
<keyword evidence="1" id="KW-0472">Membrane</keyword>
<keyword evidence="1" id="KW-1133">Transmembrane helix</keyword>
<evidence type="ECO:0000313" key="2">
    <source>
        <dbReference type="EMBL" id="AML53259.1"/>
    </source>
</evidence>
<keyword evidence="3" id="KW-1185">Reference proteome</keyword>
<dbReference type="EMBL" id="CP014327">
    <property type="protein sequence ID" value="AML53259.1"/>
    <property type="molecule type" value="Genomic_DNA"/>
</dbReference>
<dbReference type="Proteomes" id="UP000070371">
    <property type="component" value="Chromosome"/>
</dbReference>
<sequence length="87" mass="9767">MDLGIPVSGFLALLWLLIANVVGFFPSKKKHWPAAYILMSIGLPITVYLFYESGFWIGVLFLIAAGSIFRWPLIFLLRRLGLLKAPS</sequence>
<dbReference type="STRING" id="1579316.RC74_20170"/>
<feature type="transmembrane region" description="Helical" evidence="1">
    <location>
        <begin position="57"/>
        <end position="77"/>
    </location>
</feature>
<feature type="transmembrane region" description="Helical" evidence="1">
    <location>
        <begin position="32"/>
        <end position="51"/>
    </location>
</feature>
<accession>A0A126V6C6</accession>
<protein>
    <recommendedName>
        <fullName evidence="4">UDP-N-acetylmuramate--alanine ligase</fullName>
    </recommendedName>
</protein>
<dbReference type="AlphaFoldDB" id="A0A126V6C6"/>
<name>A0A126V6C6_9RHOB</name>
<organism evidence="2 3">
    <name type="scientific">Falsihalocynthiibacter arcticus</name>
    <dbReference type="NCBI Taxonomy" id="1579316"/>
    <lineage>
        <taxon>Bacteria</taxon>
        <taxon>Pseudomonadati</taxon>
        <taxon>Pseudomonadota</taxon>
        <taxon>Alphaproteobacteria</taxon>
        <taxon>Rhodobacterales</taxon>
        <taxon>Roseobacteraceae</taxon>
        <taxon>Falsihalocynthiibacter</taxon>
    </lineage>
</organism>
<dbReference type="RefSeq" id="WP_039001324.1">
    <property type="nucleotide sequence ID" value="NZ_CP014327.1"/>
</dbReference>
<evidence type="ECO:0000256" key="1">
    <source>
        <dbReference type="SAM" id="Phobius"/>
    </source>
</evidence>
<gene>
    <name evidence="2" type="ORF">RC74_20170</name>
</gene>
<dbReference type="KEGG" id="hat:RC74_20170"/>
<evidence type="ECO:0000313" key="3">
    <source>
        <dbReference type="Proteomes" id="UP000070371"/>
    </source>
</evidence>
<evidence type="ECO:0008006" key="4">
    <source>
        <dbReference type="Google" id="ProtNLM"/>
    </source>
</evidence>
<dbReference type="Pfam" id="PF10658">
    <property type="entry name" value="DUF2484"/>
    <property type="match status" value="1"/>
</dbReference>
<proteinExistence type="predicted"/>
<reference evidence="2 3" key="1">
    <citation type="submission" date="2016-02" db="EMBL/GenBank/DDBJ databases">
        <title>Complete genome sequence of Halocynthiibacter arcticus PAMC 20958t from arctic marine sediment.</title>
        <authorList>
            <person name="Lee Y.M."/>
            <person name="Baek K."/>
            <person name="Lee H.K."/>
            <person name="Shin S.C."/>
        </authorList>
    </citation>
    <scope>NUCLEOTIDE SEQUENCE [LARGE SCALE GENOMIC DNA]</scope>
    <source>
        <strain evidence="2">PAMC 20958</strain>
    </source>
</reference>
<dbReference type="OrthoDB" id="7862849at2"/>